<dbReference type="SMART" id="SM00256">
    <property type="entry name" value="FBOX"/>
    <property type="match status" value="1"/>
</dbReference>
<dbReference type="InterPro" id="IPR053781">
    <property type="entry name" value="F-box_AtFBL13-like"/>
</dbReference>
<evidence type="ECO:0000313" key="2">
    <source>
        <dbReference type="EMBL" id="RHN57157.1"/>
    </source>
</evidence>
<evidence type="ECO:0000313" key="3">
    <source>
        <dbReference type="Proteomes" id="UP000265566"/>
    </source>
</evidence>
<dbReference type="InterPro" id="IPR055294">
    <property type="entry name" value="FBL60-like"/>
</dbReference>
<organism evidence="2 3">
    <name type="scientific">Medicago truncatula</name>
    <name type="common">Barrel medic</name>
    <name type="synonym">Medicago tribuloides</name>
    <dbReference type="NCBI Taxonomy" id="3880"/>
    <lineage>
        <taxon>Eukaryota</taxon>
        <taxon>Viridiplantae</taxon>
        <taxon>Streptophyta</taxon>
        <taxon>Embryophyta</taxon>
        <taxon>Tracheophyta</taxon>
        <taxon>Spermatophyta</taxon>
        <taxon>Magnoliopsida</taxon>
        <taxon>eudicotyledons</taxon>
        <taxon>Gunneridae</taxon>
        <taxon>Pentapetalae</taxon>
        <taxon>rosids</taxon>
        <taxon>fabids</taxon>
        <taxon>Fabales</taxon>
        <taxon>Fabaceae</taxon>
        <taxon>Papilionoideae</taxon>
        <taxon>50 kb inversion clade</taxon>
        <taxon>NPAAA clade</taxon>
        <taxon>Hologalegina</taxon>
        <taxon>IRL clade</taxon>
        <taxon>Trifolieae</taxon>
        <taxon>Medicago</taxon>
    </lineage>
</organism>
<dbReference type="CDD" id="cd22160">
    <property type="entry name" value="F-box_AtFBL13-like"/>
    <property type="match status" value="1"/>
</dbReference>
<dbReference type="AlphaFoldDB" id="A0A396I2S4"/>
<proteinExistence type="predicted"/>
<dbReference type="InterPro" id="IPR036047">
    <property type="entry name" value="F-box-like_dom_sf"/>
</dbReference>
<dbReference type="SUPFAM" id="SSF81383">
    <property type="entry name" value="F-box domain"/>
    <property type="match status" value="1"/>
</dbReference>
<dbReference type="Pfam" id="PF00646">
    <property type="entry name" value="F-box"/>
    <property type="match status" value="1"/>
</dbReference>
<evidence type="ECO:0000259" key="1">
    <source>
        <dbReference type="PROSITE" id="PS50181"/>
    </source>
</evidence>
<dbReference type="PROSITE" id="PS50181">
    <property type="entry name" value="FBOX"/>
    <property type="match status" value="1"/>
</dbReference>
<feature type="domain" description="F-box" evidence="1">
    <location>
        <begin position="14"/>
        <end position="62"/>
    </location>
</feature>
<dbReference type="InterPro" id="IPR001810">
    <property type="entry name" value="F-box_dom"/>
</dbReference>
<gene>
    <name evidence="2" type="ORF">MtrunA17_Chr5g0437351</name>
</gene>
<protein>
    <submittedName>
        <fullName evidence="2">Putative F-box domain-containing protein</fullName>
    </submittedName>
</protein>
<dbReference type="EMBL" id="PSQE01000005">
    <property type="protein sequence ID" value="RHN57157.1"/>
    <property type="molecule type" value="Genomic_DNA"/>
</dbReference>
<reference evidence="3" key="1">
    <citation type="journal article" date="2018" name="Nat. Plants">
        <title>Whole-genome landscape of Medicago truncatula symbiotic genes.</title>
        <authorList>
            <person name="Pecrix Y."/>
            <person name="Staton S.E."/>
            <person name="Sallet E."/>
            <person name="Lelandais-Briere C."/>
            <person name="Moreau S."/>
            <person name="Carrere S."/>
            <person name="Blein T."/>
            <person name="Jardinaud M.F."/>
            <person name="Latrasse D."/>
            <person name="Zouine M."/>
            <person name="Zahm M."/>
            <person name="Kreplak J."/>
            <person name="Mayjonade B."/>
            <person name="Satge C."/>
            <person name="Perez M."/>
            <person name="Cauet S."/>
            <person name="Marande W."/>
            <person name="Chantry-Darmon C."/>
            <person name="Lopez-Roques C."/>
            <person name="Bouchez O."/>
            <person name="Berard A."/>
            <person name="Debelle F."/>
            <person name="Munos S."/>
            <person name="Bendahmane A."/>
            <person name="Berges H."/>
            <person name="Niebel A."/>
            <person name="Buitink J."/>
            <person name="Frugier F."/>
            <person name="Benhamed M."/>
            <person name="Crespi M."/>
            <person name="Gouzy J."/>
            <person name="Gamas P."/>
        </authorList>
    </citation>
    <scope>NUCLEOTIDE SEQUENCE [LARGE SCALE GENOMIC DNA]</scope>
    <source>
        <strain evidence="3">cv. Jemalong A17</strain>
    </source>
</reference>
<dbReference type="PANTHER" id="PTHR31293">
    <property type="entry name" value="RNI-LIKE SUPERFAMILY PROTEIN"/>
    <property type="match status" value="1"/>
</dbReference>
<sequence>MKKKDEKRRRRRAADRISSLPDDVLCHILSFVSTQEAVATSVLSKRWTHLWRSIDNIDFKYIEIDSIKSYSKFNNSINSVLISRDAIGGGSHSINRFSLDIEYRLCLIIQKS</sequence>
<accession>A0A396I2S4</accession>
<name>A0A396I2S4_MEDTR</name>
<comment type="caution">
    <text evidence="2">The sequence shown here is derived from an EMBL/GenBank/DDBJ whole genome shotgun (WGS) entry which is preliminary data.</text>
</comment>
<dbReference type="Gene3D" id="1.20.1280.50">
    <property type="match status" value="1"/>
</dbReference>
<dbReference type="PANTHER" id="PTHR31293:SF12">
    <property type="entry name" value="RNI-LIKE SUPERFAMILY PROTEIN"/>
    <property type="match status" value="1"/>
</dbReference>
<dbReference type="Gramene" id="rna32661">
    <property type="protein sequence ID" value="RHN57157.1"/>
    <property type="gene ID" value="gene32661"/>
</dbReference>
<dbReference type="Proteomes" id="UP000265566">
    <property type="component" value="Chromosome 5"/>
</dbReference>